<dbReference type="EMBL" id="JACHMY010000001">
    <property type="protein sequence ID" value="MBB5833425.1"/>
    <property type="molecule type" value="Genomic_DNA"/>
</dbReference>
<comment type="caution">
    <text evidence="2">The sequence shown here is derived from an EMBL/GenBank/DDBJ whole genome shotgun (WGS) entry which is preliminary data.</text>
</comment>
<proteinExistence type="predicted"/>
<sequence length="104" mass="12393">MPNWANSDRRNRLPSDWDARRKKRFRIDDFRCTWENVYDERCTGPAEECDHHIPNDDHSIENLRSMCSFHHGQKSGKEGADARAANWRRNNSKFRRAEKHPGEL</sequence>
<dbReference type="Proteomes" id="UP000549971">
    <property type="component" value="Unassembled WGS sequence"/>
</dbReference>
<keyword evidence="2" id="KW-0540">Nuclease</keyword>
<evidence type="ECO:0000313" key="3">
    <source>
        <dbReference type="Proteomes" id="UP000549971"/>
    </source>
</evidence>
<reference evidence="2 3" key="1">
    <citation type="submission" date="2020-08" db="EMBL/GenBank/DDBJ databases">
        <title>Sequencing the genomes of 1000 actinobacteria strains.</title>
        <authorList>
            <person name="Klenk H.-P."/>
        </authorList>
    </citation>
    <scope>NUCLEOTIDE SEQUENCE [LARGE SCALE GENOMIC DNA]</scope>
    <source>
        <strain evidence="2 3">DSM 28967</strain>
    </source>
</reference>
<evidence type="ECO:0000313" key="2">
    <source>
        <dbReference type="EMBL" id="MBB5833425.1"/>
    </source>
</evidence>
<keyword evidence="2" id="KW-0378">Hydrolase</keyword>
<accession>A0A7W9J1I4</accession>
<name>A0A7W9J1I4_9ACTN</name>
<dbReference type="GO" id="GO:0004519">
    <property type="term" value="F:endonuclease activity"/>
    <property type="evidence" value="ECO:0007669"/>
    <property type="project" value="UniProtKB-KW"/>
</dbReference>
<dbReference type="RefSeq" id="WP_184793314.1">
    <property type="nucleotide sequence ID" value="NZ_JACHMY010000001.1"/>
</dbReference>
<keyword evidence="2" id="KW-0255">Endonuclease</keyword>
<keyword evidence="3" id="KW-1185">Reference proteome</keyword>
<dbReference type="AlphaFoldDB" id="A0A7W9J1I4"/>
<gene>
    <name evidence="2" type="ORF">HDA39_000159</name>
</gene>
<protein>
    <submittedName>
        <fullName evidence="2">5-methylcytosine-specific restriction endonuclease McrA</fullName>
    </submittedName>
</protein>
<feature type="region of interest" description="Disordered" evidence="1">
    <location>
        <begin position="71"/>
        <end position="104"/>
    </location>
</feature>
<evidence type="ECO:0000256" key="1">
    <source>
        <dbReference type="SAM" id="MobiDB-lite"/>
    </source>
</evidence>
<organism evidence="2 3">
    <name type="scientific">Kribbella italica</name>
    <dbReference type="NCBI Taxonomy" id="1540520"/>
    <lineage>
        <taxon>Bacteria</taxon>
        <taxon>Bacillati</taxon>
        <taxon>Actinomycetota</taxon>
        <taxon>Actinomycetes</taxon>
        <taxon>Propionibacteriales</taxon>
        <taxon>Kribbellaceae</taxon>
        <taxon>Kribbella</taxon>
    </lineage>
</organism>